<comment type="caution">
    <text evidence="2">The sequence shown here is derived from an EMBL/GenBank/DDBJ whole genome shotgun (WGS) entry which is preliminary data.</text>
</comment>
<name>A0A8J6T6N0_9DELT</name>
<organism evidence="2 3">
    <name type="scientific">Candidatus Desulfacyla euxinica</name>
    <dbReference type="NCBI Taxonomy" id="2841693"/>
    <lineage>
        <taxon>Bacteria</taxon>
        <taxon>Deltaproteobacteria</taxon>
        <taxon>Candidatus Desulfacyla</taxon>
    </lineage>
</organism>
<evidence type="ECO:0000313" key="2">
    <source>
        <dbReference type="EMBL" id="MBC8177036.1"/>
    </source>
</evidence>
<evidence type="ECO:0000313" key="3">
    <source>
        <dbReference type="Proteomes" id="UP000650524"/>
    </source>
</evidence>
<dbReference type="InterPro" id="IPR019613">
    <property type="entry name" value="DUF4198"/>
</dbReference>
<gene>
    <name evidence="2" type="ORF">H8E19_06480</name>
</gene>
<dbReference type="Pfam" id="PF10670">
    <property type="entry name" value="DUF4198"/>
    <property type="match status" value="1"/>
</dbReference>
<feature type="chain" id="PRO_5035161285" evidence="1">
    <location>
        <begin position="24"/>
        <end position="258"/>
    </location>
</feature>
<accession>A0A8J6T6N0</accession>
<sequence length="258" mass="29257">MKKLLSGCVLGLFFLCVSQMAFAHFGMVIPSDSMVMQRDNRNVGVTLSFSHPFEMIGMELVKPEAFGVIANGKKQDLLGKLRKTRVMDHTAWTTAYKIKRPGVYAFYMEPKPYWEPAEDCFIVHYTKTVVTAFGDDEGWDEEIGLKTEIVPLSKPFGLYAGNLFQGIVKMDGKPIPFAEVEVEYYNEDKKVEAPTDYMVTQTIKADTNGVFTYAVPKAGWWGFAALNTSDKKMKMKGEEKDVELGAVIWVKFHDWKEK</sequence>
<feature type="signal peptide" evidence="1">
    <location>
        <begin position="1"/>
        <end position="23"/>
    </location>
</feature>
<keyword evidence="1" id="KW-0732">Signal</keyword>
<proteinExistence type="predicted"/>
<dbReference type="EMBL" id="JACNJD010000183">
    <property type="protein sequence ID" value="MBC8177036.1"/>
    <property type="molecule type" value="Genomic_DNA"/>
</dbReference>
<dbReference type="AlphaFoldDB" id="A0A8J6T6N0"/>
<reference evidence="2 3" key="1">
    <citation type="submission" date="2020-08" db="EMBL/GenBank/DDBJ databases">
        <title>Bridging the membrane lipid divide: bacteria of the FCB group superphylum have the potential to synthesize archaeal ether lipids.</title>
        <authorList>
            <person name="Villanueva L."/>
            <person name="Von Meijenfeldt F.A.B."/>
            <person name="Westbye A.B."/>
            <person name="Yadav S."/>
            <person name="Hopmans E.C."/>
            <person name="Dutilh B.E."/>
            <person name="Sinninghe Damste J.S."/>
        </authorList>
    </citation>
    <scope>NUCLEOTIDE SEQUENCE [LARGE SCALE GENOMIC DNA]</scope>
    <source>
        <strain evidence="2">NIOZ-UU27</strain>
    </source>
</reference>
<dbReference type="Proteomes" id="UP000650524">
    <property type="component" value="Unassembled WGS sequence"/>
</dbReference>
<protein>
    <submittedName>
        <fullName evidence="2">DUF4198 domain-containing protein</fullName>
    </submittedName>
</protein>
<evidence type="ECO:0000256" key="1">
    <source>
        <dbReference type="SAM" id="SignalP"/>
    </source>
</evidence>